<dbReference type="RefSeq" id="WP_187716171.1">
    <property type="nucleotide sequence ID" value="NZ_JACTAH010000001.1"/>
</dbReference>
<accession>A0ABR9B769</accession>
<dbReference type="NCBIfam" id="NF040576">
    <property type="entry name" value="T2SS_GspM_XpsM"/>
    <property type="match status" value="1"/>
</dbReference>
<organism evidence="1 2">
    <name type="scientific">Thauera sedimentorum</name>
    <dbReference type="NCBI Taxonomy" id="2767595"/>
    <lineage>
        <taxon>Bacteria</taxon>
        <taxon>Pseudomonadati</taxon>
        <taxon>Pseudomonadota</taxon>
        <taxon>Betaproteobacteria</taxon>
        <taxon>Rhodocyclales</taxon>
        <taxon>Zoogloeaceae</taxon>
        <taxon>Thauera</taxon>
    </lineage>
</organism>
<evidence type="ECO:0000313" key="2">
    <source>
        <dbReference type="Proteomes" id="UP000603602"/>
    </source>
</evidence>
<gene>
    <name evidence="1" type="ORF">IFO67_00210</name>
</gene>
<evidence type="ECO:0008006" key="3">
    <source>
        <dbReference type="Google" id="ProtNLM"/>
    </source>
</evidence>
<dbReference type="EMBL" id="JACYTO010000001">
    <property type="protein sequence ID" value="MBD8501305.1"/>
    <property type="molecule type" value="Genomic_DNA"/>
</dbReference>
<sequence>MSLSRRAKVALSVTALGALVLMLPVVDQVLFRYNWAAQARDELEFRYARLLGLRESASRIESALARAQGYLQRHAYPVDYPLDRVGADLQQRVRGLAAASGLSVSGSQILPTQPSDGFEVVPLTVTLNASPAALRDLIVAFAAQSPSIQVDGYTVTAVRSRRGAPDPGEARVQLRLSAIHLKP</sequence>
<evidence type="ECO:0000313" key="1">
    <source>
        <dbReference type="EMBL" id="MBD8501305.1"/>
    </source>
</evidence>
<dbReference type="Pfam" id="PF10741">
    <property type="entry name" value="T2SSM_b"/>
    <property type="match status" value="1"/>
</dbReference>
<keyword evidence="2" id="KW-1185">Reference proteome</keyword>
<protein>
    <recommendedName>
        <fullName evidence="3">General secretion pathway protein GspM</fullName>
    </recommendedName>
</protein>
<dbReference type="Proteomes" id="UP000603602">
    <property type="component" value="Unassembled WGS sequence"/>
</dbReference>
<comment type="caution">
    <text evidence="1">The sequence shown here is derived from an EMBL/GenBank/DDBJ whole genome shotgun (WGS) entry which is preliminary data.</text>
</comment>
<proteinExistence type="predicted"/>
<reference evidence="2" key="1">
    <citation type="submission" date="2023-07" db="EMBL/GenBank/DDBJ databases">
        <title>Thauera sp. CAU 1555 isolated from sand of Yaerae Beach.</title>
        <authorList>
            <person name="Kim W."/>
        </authorList>
    </citation>
    <scope>NUCLEOTIDE SEQUENCE [LARGE SCALE GENOMIC DNA]</scope>
    <source>
        <strain evidence="2">CAU 1555</strain>
    </source>
</reference>
<dbReference type="InterPro" id="IPR034756">
    <property type="entry name" value="T2SSM_b"/>
</dbReference>
<name>A0ABR9B769_9RHOO</name>